<evidence type="ECO:0000313" key="1">
    <source>
        <dbReference type="EMBL" id="PBK88642.1"/>
    </source>
</evidence>
<organism evidence="1 2">
    <name type="scientific">Armillaria gallica</name>
    <name type="common">Bulbous honey fungus</name>
    <name type="synonym">Armillaria bulbosa</name>
    <dbReference type="NCBI Taxonomy" id="47427"/>
    <lineage>
        <taxon>Eukaryota</taxon>
        <taxon>Fungi</taxon>
        <taxon>Dikarya</taxon>
        <taxon>Basidiomycota</taxon>
        <taxon>Agaricomycotina</taxon>
        <taxon>Agaricomycetes</taxon>
        <taxon>Agaricomycetidae</taxon>
        <taxon>Agaricales</taxon>
        <taxon>Marasmiineae</taxon>
        <taxon>Physalacriaceae</taxon>
        <taxon>Armillaria</taxon>
    </lineage>
</organism>
<gene>
    <name evidence="1" type="ORF">ARMGADRAFT_1084600</name>
</gene>
<dbReference type="Proteomes" id="UP000217790">
    <property type="component" value="Unassembled WGS sequence"/>
</dbReference>
<keyword evidence="2" id="KW-1185">Reference proteome</keyword>
<name>A0A2H3DB52_ARMGA</name>
<accession>A0A2H3DB52</accession>
<reference evidence="2" key="1">
    <citation type="journal article" date="2017" name="Nat. Ecol. Evol.">
        <title>Genome expansion and lineage-specific genetic innovations in the forest pathogenic fungi Armillaria.</title>
        <authorList>
            <person name="Sipos G."/>
            <person name="Prasanna A.N."/>
            <person name="Walter M.C."/>
            <person name="O'Connor E."/>
            <person name="Balint B."/>
            <person name="Krizsan K."/>
            <person name="Kiss B."/>
            <person name="Hess J."/>
            <person name="Varga T."/>
            <person name="Slot J."/>
            <person name="Riley R."/>
            <person name="Boka B."/>
            <person name="Rigling D."/>
            <person name="Barry K."/>
            <person name="Lee J."/>
            <person name="Mihaltcheva S."/>
            <person name="LaButti K."/>
            <person name="Lipzen A."/>
            <person name="Waldron R."/>
            <person name="Moloney N.M."/>
            <person name="Sperisen C."/>
            <person name="Kredics L."/>
            <person name="Vagvoelgyi C."/>
            <person name="Patrignani A."/>
            <person name="Fitzpatrick D."/>
            <person name="Nagy I."/>
            <person name="Doyle S."/>
            <person name="Anderson J.B."/>
            <person name="Grigoriev I.V."/>
            <person name="Gueldener U."/>
            <person name="Muensterkoetter M."/>
            <person name="Nagy L.G."/>
        </authorList>
    </citation>
    <scope>NUCLEOTIDE SEQUENCE [LARGE SCALE GENOMIC DNA]</scope>
    <source>
        <strain evidence="2">Ar21-2</strain>
    </source>
</reference>
<dbReference type="EMBL" id="KZ293672">
    <property type="protein sequence ID" value="PBK88642.1"/>
    <property type="molecule type" value="Genomic_DNA"/>
</dbReference>
<protein>
    <submittedName>
        <fullName evidence="1">Uncharacterized protein</fullName>
    </submittedName>
</protein>
<proteinExistence type="predicted"/>
<dbReference type="AlphaFoldDB" id="A0A2H3DB52"/>
<dbReference type="OrthoDB" id="3107718at2759"/>
<dbReference type="InParanoid" id="A0A2H3DB52"/>
<evidence type="ECO:0000313" key="2">
    <source>
        <dbReference type="Proteomes" id="UP000217790"/>
    </source>
</evidence>
<sequence length="168" mass="18700">MTTDALEMLNILPFCVCASNPRVAIDADVRVPEEGLKETETIEKTATRFPPQPPTLLHWTAPQAQDLALQRRPSNSRKGGERCKILSSAYGDSGTFYGNVWTTQRKSMISERLPVPCRSIAATMSMQTWATSDFIIPAFPLSFFYGNRSRLTTPFLAASMRCAMFNAD</sequence>